<sequence length="1132" mass="125499">MSLVSEQEARLAILGPEPVAPAAISSPYTSQIPPSMSTRSRTSGPSPKAASQFASSLAPIQPDTDNPAYWSARKEFREELKSREDKKRRFDDKCAVLIDWVDRTIDAHSYTIIKGSRTIRERMQAVDRRYKSDPVALTDLALKEYERVMNSFKISTIGVWKSAYVSVLRKLEQCNAFPVHSGNWLRDLADTLHLGNLKSHTKDLYDMQKNPHRREIKMSLPKVLEMLDTSETIYKAENRKGGRRGFAYAVELGIDAENEDPPDADEAGPSRKRSASTSLQDSSKRLNTGKAKCEQRQPRRSFYNGTPLTATATATTKTSNYASEAVKLPIHDDSVSIAAAAATAAALGRTPAAHGDSIAHDDATLRSVFDSTSAWEAFSAAGQAAANGRRVGLFRNAYLTEPEGFLRFTYASLNKAQRIVDKVARASTLEDYRSIVRDLDRLSDLLCRVIDLCDFVRNTPPDARTQQAASEAWAIMYQYMNQLNTTTHLNDQLGAAMANPEVVASWSEEERTVAEMLKLDFTKSAVNLPQASRDRFVDLSQKISEVGSQFVDRMAPAQQWVELPSTACRGLDPVLARRFTGRGGSTVRLPAVSAESALALRTIHDEDARKHIYYASRTASKSSVACLEEMLSLRSELARLAGFDSYAHMALRDRMMAKSPESVHQFLTALSRRNASLVEGEVKDLVAAKRRAMDTADLALNPWDKDYYMAALRQTFEGNKAAAGVTDVRERLVPRKRDGPLSHYFSLGTVMQGLSRLFQRLYGIRFVPRETPAGETWHPDVRRLDVVSDTDGHVAVLYCDLFYRDDKSPNPAHFTVRCSREIAVDEIEEAATAQDQLQDALTAEPLAPHDAANDGMAISHNRATGVVMQLPAIALVCDFARSNGGGKSFLFGKVDEKPALLTYHEVETIFHEMGHAIHSVLARTSLQTVAGTRCATDLAELPSTLMEQFAADPKVLALFARHYETDAPVDYEQVAEGLRRARRFEGLDDENQIVLAMLDQAYHGKKPVGNQSTEVFHNLQRAVMAGGGPVDPRGTCWQGFFGHLFGYGATYYSYLFDRVLAERVWRVVFAHGQDGGALRRENGEHLRDSLLRWGGGRDPWRCVSDALRDGRLAPGDEAAMAIVGSWGTSQRE</sequence>
<keyword evidence="12" id="KW-0496">Mitochondrion</keyword>
<evidence type="ECO:0000256" key="16">
    <source>
        <dbReference type="SAM" id="MobiDB-lite"/>
    </source>
</evidence>
<dbReference type="Gene3D" id="1.10.1370.10">
    <property type="entry name" value="Neurolysin, domain 3"/>
    <property type="match status" value="1"/>
</dbReference>
<organism evidence="18 19">
    <name type="scientific">Sporothrix epigloea</name>
    <dbReference type="NCBI Taxonomy" id="1892477"/>
    <lineage>
        <taxon>Eukaryota</taxon>
        <taxon>Fungi</taxon>
        <taxon>Dikarya</taxon>
        <taxon>Ascomycota</taxon>
        <taxon>Pezizomycotina</taxon>
        <taxon>Sordariomycetes</taxon>
        <taxon>Sordariomycetidae</taxon>
        <taxon>Ophiostomatales</taxon>
        <taxon>Ophiostomataceae</taxon>
        <taxon>Sporothrix</taxon>
    </lineage>
</organism>
<keyword evidence="6 15" id="KW-0645">Protease</keyword>
<dbReference type="InterPro" id="IPR045090">
    <property type="entry name" value="Pept_M3A_M3B"/>
</dbReference>
<comment type="similarity">
    <text evidence="3 15">Belongs to the peptidase M3 family.</text>
</comment>
<feature type="domain" description="Peptidase M3A/M3B catalytic" evidence="17">
    <location>
        <begin position="602"/>
        <end position="1117"/>
    </location>
</feature>
<evidence type="ECO:0000256" key="7">
    <source>
        <dbReference type="ARBA" id="ARBA00022723"/>
    </source>
</evidence>
<reference evidence="18 19" key="1">
    <citation type="submission" date="2024-01" db="EMBL/GenBank/DDBJ databases">
        <authorList>
            <person name="Allen C."/>
            <person name="Tagirdzhanova G."/>
        </authorList>
    </citation>
    <scope>NUCLEOTIDE SEQUENCE [LARGE SCALE GENOMIC DNA]</scope>
    <source>
        <strain evidence="18 19">CBS 573.63</strain>
    </source>
</reference>
<feature type="compositionally biased region" description="Acidic residues" evidence="16">
    <location>
        <begin position="255"/>
        <end position="266"/>
    </location>
</feature>
<dbReference type="InterPro" id="IPR033851">
    <property type="entry name" value="M3A_MIP"/>
</dbReference>
<dbReference type="GO" id="GO:0004222">
    <property type="term" value="F:metalloendopeptidase activity"/>
    <property type="evidence" value="ECO:0007669"/>
    <property type="project" value="UniProtKB-EC"/>
</dbReference>
<evidence type="ECO:0000256" key="5">
    <source>
        <dbReference type="ARBA" id="ARBA00018046"/>
    </source>
</evidence>
<evidence type="ECO:0000256" key="13">
    <source>
        <dbReference type="ARBA" id="ARBA00025208"/>
    </source>
</evidence>
<dbReference type="InterPro" id="IPR024079">
    <property type="entry name" value="MetalloPept_cat_dom_sf"/>
</dbReference>
<dbReference type="Pfam" id="PF01432">
    <property type="entry name" value="Peptidase_M3"/>
    <property type="match status" value="1"/>
</dbReference>
<comment type="catalytic activity">
    <reaction evidence="1">
        <text>Release of an N-terminal octapeptide as second stage of processing of some proteins imported into the mitochondrion.</text>
        <dbReference type="EC" id="3.4.24.59"/>
    </reaction>
</comment>
<evidence type="ECO:0000256" key="11">
    <source>
        <dbReference type="ARBA" id="ARBA00023049"/>
    </source>
</evidence>
<proteinExistence type="inferred from homology"/>
<keyword evidence="19" id="KW-1185">Reference proteome</keyword>
<dbReference type="Proteomes" id="UP001642501">
    <property type="component" value="Unassembled WGS sequence"/>
</dbReference>
<evidence type="ECO:0000256" key="15">
    <source>
        <dbReference type="RuleBase" id="RU003435"/>
    </source>
</evidence>
<name>A0ABP0DUC9_9PEZI</name>
<evidence type="ECO:0000256" key="4">
    <source>
        <dbReference type="ARBA" id="ARBA00012441"/>
    </source>
</evidence>
<evidence type="ECO:0000256" key="2">
    <source>
        <dbReference type="ARBA" id="ARBA00004305"/>
    </source>
</evidence>
<keyword evidence="11 15" id="KW-0482">Metalloprotease</keyword>
<dbReference type="SUPFAM" id="SSF55486">
    <property type="entry name" value="Metalloproteases ('zincins'), catalytic domain"/>
    <property type="match status" value="1"/>
</dbReference>
<evidence type="ECO:0000256" key="14">
    <source>
        <dbReference type="ARBA" id="ARBA00032470"/>
    </source>
</evidence>
<evidence type="ECO:0000256" key="10">
    <source>
        <dbReference type="ARBA" id="ARBA00022946"/>
    </source>
</evidence>
<keyword evidence="10" id="KW-0809">Transit peptide</keyword>
<evidence type="ECO:0000256" key="9">
    <source>
        <dbReference type="ARBA" id="ARBA00022833"/>
    </source>
</evidence>
<dbReference type="InterPro" id="IPR024077">
    <property type="entry name" value="Neurolysin/TOP_dom2"/>
</dbReference>
<dbReference type="EMBL" id="CAWUOM010000079">
    <property type="protein sequence ID" value="CAK7270882.1"/>
    <property type="molecule type" value="Genomic_DNA"/>
</dbReference>
<evidence type="ECO:0000256" key="3">
    <source>
        <dbReference type="ARBA" id="ARBA00006040"/>
    </source>
</evidence>
<dbReference type="InterPro" id="IPR001567">
    <property type="entry name" value="Pept_M3A_M3B_dom"/>
</dbReference>
<comment type="subcellular location">
    <subcellularLocation>
        <location evidence="2">Mitochondrion matrix</location>
    </subcellularLocation>
</comment>
<evidence type="ECO:0000259" key="17">
    <source>
        <dbReference type="Pfam" id="PF01432"/>
    </source>
</evidence>
<gene>
    <name evidence="18" type="primary">OCT1_2</name>
    <name evidence="18" type="ORF">SEPCBS57363_004329</name>
</gene>
<evidence type="ECO:0000256" key="8">
    <source>
        <dbReference type="ARBA" id="ARBA00022801"/>
    </source>
</evidence>
<dbReference type="PANTHER" id="PTHR11804:SF79">
    <property type="entry name" value="MITOCHONDRIAL INTERMEDIATE PEPTIDASE"/>
    <property type="match status" value="1"/>
</dbReference>
<dbReference type="CDD" id="cd06457">
    <property type="entry name" value="M3A_MIP"/>
    <property type="match status" value="1"/>
</dbReference>
<dbReference type="PANTHER" id="PTHR11804">
    <property type="entry name" value="PROTEASE M3 THIMET OLIGOPEPTIDASE-RELATED"/>
    <property type="match status" value="1"/>
</dbReference>
<comment type="cofactor">
    <cofactor evidence="15">
        <name>Zn(2+)</name>
        <dbReference type="ChEBI" id="CHEBI:29105"/>
    </cofactor>
    <text evidence="15">Binds 1 zinc ion.</text>
</comment>
<feature type="compositionally biased region" description="Polar residues" evidence="16">
    <location>
        <begin position="26"/>
        <end position="45"/>
    </location>
</feature>
<protein>
    <recommendedName>
        <fullName evidence="5">Mitochondrial intermediate peptidase</fullName>
        <ecNumber evidence="4">3.4.24.59</ecNumber>
    </recommendedName>
    <alternativeName>
        <fullName evidence="14">Octapeptidyl aminopeptidase</fullName>
    </alternativeName>
</protein>
<keyword evidence="7 15" id="KW-0479">Metal-binding</keyword>
<dbReference type="EC" id="3.4.24.59" evidence="4"/>
<comment type="caution">
    <text evidence="18">The sequence shown here is derived from an EMBL/GenBank/DDBJ whole genome shotgun (WGS) entry which is preliminary data.</text>
</comment>
<keyword evidence="9 15" id="KW-0862">Zinc</keyword>
<keyword evidence="8 15" id="KW-0378">Hydrolase</keyword>
<comment type="function">
    <text evidence="13">Cleaves proteins, imported into the mitochondrion, to their mature size. While most mitochondrial precursor proteins are processed to the mature form in one step by mitochondrial processing peptidase (MPP), the sequential cleavage by MIP of an octapeptide after initial processing by MPP is a required step for a subgroup of nuclear-encoded precursor proteins destined for the matrix or the inner membrane.</text>
</comment>
<evidence type="ECO:0000313" key="18">
    <source>
        <dbReference type="EMBL" id="CAK7270882.1"/>
    </source>
</evidence>
<dbReference type="Gene3D" id="3.40.390.10">
    <property type="entry name" value="Collagenase (Catalytic Domain)"/>
    <property type="match status" value="1"/>
</dbReference>
<accession>A0ABP0DUC9</accession>
<feature type="region of interest" description="Disordered" evidence="16">
    <location>
        <begin position="255"/>
        <end position="309"/>
    </location>
</feature>
<evidence type="ECO:0000256" key="6">
    <source>
        <dbReference type="ARBA" id="ARBA00022670"/>
    </source>
</evidence>
<evidence type="ECO:0000256" key="12">
    <source>
        <dbReference type="ARBA" id="ARBA00023128"/>
    </source>
</evidence>
<evidence type="ECO:0000313" key="19">
    <source>
        <dbReference type="Proteomes" id="UP001642501"/>
    </source>
</evidence>
<evidence type="ECO:0000256" key="1">
    <source>
        <dbReference type="ARBA" id="ARBA00000436"/>
    </source>
</evidence>
<feature type="region of interest" description="Disordered" evidence="16">
    <location>
        <begin position="20"/>
        <end position="68"/>
    </location>
</feature>